<dbReference type="SUPFAM" id="SSF55347">
    <property type="entry name" value="Glyceraldehyde-3-phosphate dehydrogenase-like, C-terminal domain"/>
    <property type="match status" value="1"/>
</dbReference>
<feature type="binding site" evidence="9">
    <location>
        <position position="150"/>
    </location>
    <ligand>
        <name>1-deoxy-D-xylulose 5-phosphate</name>
        <dbReference type="ChEBI" id="CHEBI:57792"/>
    </ligand>
</feature>
<dbReference type="Pfam" id="PF02670">
    <property type="entry name" value="DXP_reductoisom"/>
    <property type="match status" value="1"/>
</dbReference>
<feature type="binding site" evidence="9">
    <location>
        <position position="124"/>
    </location>
    <ligand>
        <name>1-deoxy-D-xylulose 5-phosphate</name>
        <dbReference type="ChEBI" id="CHEBI:57792"/>
    </ligand>
</feature>
<evidence type="ECO:0000256" key="6">
    <source>
        <dbReference type="ARBA" id="ARBA00023211"/>
    </source>
</evidence>
<dbReference type="GO" id="GO:0030604">
    <property type="term" value="F:1-deoxy-D-xylulose-5-phosphate reductoisomerase activity"/>
    <property type="evidence" value="ECO:0007669"/>
    <property type="project" value="UniProtKB-UniRule"/>
</dbReference>
<comment type="caution">
    <text evidence="9">Lacks conserved residue(s) required for the propagation of feature annotation.</text>
</comment>
<proteinExistence type="inferred from homology"/>
<dbReference type="GO" id="GO:0030145">
    <property type="term" value="F:manganese ion binding"/>
    <property type="evidence" value="ECO:0007669"/>
    <property type="project" value="TreeGrafter"/>
</dbReference>
<evidence type="ECO:0000259" key="11">
    <source>
        <dbReference type="Pfam" id="PF08436"/>
    </source>
</evidence>
<feature type="domain" description="1-deoxy-D-xylulose 5-phosphate reductoisomerase C-terminal" evidence="11">
    <location>
        <begin position="145"/>
        <end position="226"/>
    </location>
</feature>
<feature type="binding site" evidence="9">
    <location>
        <position position="202"/>
    </location>
    <ligand>
        <name>NADPH</name>
        <dbReference type="ChEBI" id="CHEBI:57783"/>
    </ligand>
</feature>
<dbReference type="InterPro" id="IPR036291">
    <property type="entry name" value="NAD(P)-bd_dom_sf"/>
</dbReference>
<evidence type="ECO:0000256" key="7">
    <source>
        <dbReference type="ARBA" id="ARBA00023229"/>
    </source>
</evidence>
<comment type="function">
    <text evidence="9">Catalyzes the NADPH-dependent rearrangement and reduction of 1-deoxy-D-xylulose-5-phosphate (DXP) to 2-C-methyl-D-erythritol 4-phosphate (MEP).</text>
</comment>
<comment type="cofactor">
    <cofactor evidence="9">
        <name>Mg(2+)</name>
        <dbReference type="ChEBI" id="CHEBI:18420"/>
    </cofactor>
    <cofactor evidence="9">
        <name>Mn(2+)</name>
        <dbReference type="ChEBI" id="CHEBI:29035"/>
    </cofactor>
</comment>
<dbReference type="HAMAP" id="MF_00183">
    <property type="entry name" value="DXP_reductoisom"/>
    <property type="match status" value="1"/>
</dbReference>
<dbReference type="SUPFAM" id="SSF69055">
    <property type="entry name" value="1-deoxy-D-xylulose-5-phosphate reductoisomerase, C-terminal domain"/>
    <property type="match status" value="1"/>
</dbReference>
<dbReference type="EMBL" id="DSBX01000054">
    <property type="protein sequence ID" value="HDQ98942.1"/>
    <property type="molecule type" value="Genomic_DNA"/>
</dbReference>
<gene>
    <name evidence="9" type="primary">dxr</name>
    <name evidence="13" type="ORF">ENN51_01455</name>
</gene>
<evidence type="ECO:0000256" key="1">
    <source>
        <dbReference type="ARBA" id="ARBA00005094"/>
    </source>
</evidence>
<dbReference type="GO" id="GO:0070402">
    <property type="term" value="F:NADPH binding"/>
    <property type="evidence" value="ECO:0007669"/>
    <property type="project" value="InterPro"/>
</dbReference>
<keyword evidence="9" id="KW-0460">Magnesium</keyword>
<comment type="similarity">
    <text evidence="2 9">Belongs to the DXR family.</text>
</comment>
<dbReference type="EC" id="1.1.1.267" evidence="9"/>
<dbReference type="Pfam" id="PF13288">
    <property type="entry name" value="DXPR_C"/>
    <property type="match status" value="1"/>
</dbReference>
<dbReference type="InterPro" id="IPR013512">
    <property type="entry name" value="DXP_reductoisomerase_N"/>
</dbReference>
<dbReference type="UniPathway" id="UPA00056">
    <property type="reaction ID" value="UER00092"/>
</dbReference>
<feature type="binding site" evidence="9">
    <location>
        <position position="151"/>
    </location>
    <ligand>
        <name>Mn(2+)</name>
        <dbReference type="ChEBI" id="CHEBI:29035"/>
    </ligand>
</feature>
<feature type="binding site" evidence="9">
    <location>
        <position position="209"/>
    </location>
    <ligand>
        <name>1-deoxy-D-xylulose 5-phosphate</name>
        <dbReference type="ChEBI" id="CHEBI:57792"/>
    </ligand>
</feature>
<name>A0A7V0T4B7_UNCW3</name>
<dbReference type="InterPro" id="IPR003821">
    <property type="entry name" value="DXP_reductoisomerase"/>
</dbReference>
<keyword evidence="7 9" id="KW-0414">Isoprene biosynthesis</keyword>
<keyword evidence="6 9" id="KW-0464">Manganese</keyword>
<sequence length="390" mass="42259">MRRRRVAVYGSTGSIGRATLDVIRRMPDRFEVAALACRASARAVAAQARRFGVTRVVLTDGAACRRARRLLEPACKVGWGLDGLLDIAADRRTEIHVMAMAGTIGVLPSVAALERGRRLAIATKEILVGFGGPVMRLAAHHGTEVIPVDSELSAVHQCLRSGRAREVRRVVLTASGGPFRRAAPRANATVQTVLRHPTWRMGRKITVDSATMMNKGLEIIETARLFGLEPRQVEAVIHPQSLVHSLVEFNDGSMLAQLARPDMRLPIQYALTWPDRLASPVGPLDLAAPGRLDFESISPGRFPCYALARRALETGPAATCALNAANEVAVEAFLAGRLRFGRIAEAVAAVLDNCRAGRTRNPGIATLLNLERKTRALAREVTQKMQTGET</sequence>
<feature type="domain" description="1-deoxy-D-xylulose 5-phosphate reductoisomerase N-terminal" evidence="10">
    <location>
        <begin position="6"/>
        <end position="129"/>
    </location>
</feature>
<feature type="binding site" evidence="9">
    <location>
        <position position="14"/>
    </location>
    <ligand>
        <name>NADPH</name>
        <dbReference type="ChEBI" id="CHEBI:57783"/>
    </ligand>
</feature>
<keyword evidence="3 9" id="KW-0479">Metal-binding</keyword>
<dbReference type="NCBIfam" id="TIGR00243">
    <property type="entry name" value="Dxr"/>
    <property type="match status" value="1"/>
</dbReference>
<evidence type="ECO:0000256" key="9">
    <source>
        <dbReference type="HAMAP-Rule" id="MF_00183"/>
    </source>
</evidence>
<evidence type="ECO:0000256" key="5">
    <source>
        <dbReference type="ARBA" id="ARBA00023002"/>
    </source>
</evidence>
<evidence type="ECO:0000256" key="3">
    <source>
        <dbReference type="ARBA" id="ARBA00022723"/>
    </source>
</evidence>
<dbReference type="Pfam" id="PF08436">
    <property type="entry name" value="DXP_redisom_C"/>
    <property type="match status" value="1"/>
</dbReference>
<feature type="binding site" evidence="9">
    <location>
        <position position="151"/>
    </location>
    <ligand>
        <name>1-deoxy-D-xylulose 5-phosphate</name>
        <dbReference type="ChEBI" id="CHEBI:57792"/>
    </ligand>
</feature>
<feature type="domain" description="DXP reductoisomerase C-terminal" evidence="12">
    <location>
        <begin position="258"/>
        <end position="376"/>
    </location>
</feature>
<feature type="binding site" evidence="9">
    <location>
        <position position="13"/>
    </location>
    <ligand>
        <name>NADPH</name>
        <dbReference type="ChEBI" id="CHEBI:57783"/>
    </ligand>
</feature>
<comment type="caution">
    <text evidence="13">The sequence shown here is derived from an EMBL/GenBank/DDBJ whole genome shotgun (WGS) entry which is preliminary data.</text>
</comment>
<accession>A0A7V0T4B7</accession>
<dbReference type="InterPro" id="IPR013644">
    <property type="entry name" value="DXP_reductoisomerase_C"/>
</dbReference>
<dbReference type="SUPFAM" id="SSF51735">
    <property type="entry name" value="NAD(P)-binding Rossmann-fold domains"/>
    <property type="match status" value="1"/>
</dbReference>
<protein>
    <recommendedName>
        <fullName evidence="9">1-deoxy-D-xylulose 5-phosphate reductoisomerase</fullName>
        <shortName evidence="9">DXP reductoisomerase</shortName>
        <ecNumber evidence="9">1.1.1.267</ecNumber>
    </recommendedName>
    <alternativeName>
        <fullName evidence="9">1-deoxyxylulose-5-phosphate reductoisomerase</fullName>
    </alternativeName>
    <alternativeName>
        <fullName evidence="9">2-C-methyl-D-erythritol 4-phosphate synthase</fullName>
    </alternativeName>
</protein>
<evidence type="ECO:0000259" key="12">
    <source>
        <dbReference type="Pfam" id="PF13288"/>
    </source>
</evidence>
<feature type="binding site" evidence="9">
    <location>
        <position position="175"/>
    </location>
    <ligand>
        <name>1-deoxy-D-xylulose 5-phosphate</name>
        <dbReference type="ChEBI" id="CHEBI:57792"/>
    </ligand>
</feature>
<keyword evidence="4 9" id="KW-0521">NADP</keyword>
<dbReference type="PANTHER" id="PTHR30525">
    <property type="entry name" value="1-DEOXY-D-XYLULOSE 5-PHOSPHATE REDUCTOISOMERASE"/>
    <property type="match status" value="1"/>
</dbReference>
<evidence type="ECO:0000256" key="2">
    <source>
        <dbReference type="ARBA" id="ARBA00006825"/>
    </source>
</evidence>
<dbReference type="Proteomes" id="UP000885672">
    <property type="component" value="Unassembled WGS sequence"/>
</dbReference>
<feature type="binding site" evidence="9">
    <location>
        <position position="214"/>
    </location>
    <ligand>
        <name>1-deoxy-D-xylulose 5-phosphate</name>
        <dbReference type="ChEBI" id="CHEBI:57792"/>
    </ligand>
</feature>
<dbReference type="Gene3D" id="3.40.50.720">
    <property type="entry name" value="NAD(P)-binding Rossmann-like Domain"/>
    <property type="match status" value="1"/>
</dbReference>
<feature type="binding site" evidence="9">
    <location>
        <position position="15"/>
    </location>
    <ligand>
        <name>NADPH</name>
        <dbReference type="ChEBI" id="CHEBI:57783"/>
    </ligand>
</feature>
<evidence type="ECO:0000313" key="13">
    <source>
        <dbReference type="EMBL" id="HDQ98942.1"/>
    </source>
</evidence>
<keyword evidence="5 9" id="KW-0560">Oxidoreductase</keyword>
<dbReference type="AlphaFoldDB" id="A0A7V0T4B7"/>
<dbReference type="PANTHER" id="PTHR30525:SF0">
    <property type="entry name" value="1-DEOXY-D-XYLULOSE 5-PHOSPHATE REDUCTOISOMERASE, CHLOROPLASTIC"/>
    <property type="match status" value="1"/>
</dbReference>
<dbReference type="InterPro" id="IPR026877">
    <property type="entry name" value="DXPR_C"/>
</dbReference>
<evidence type="ECO:0000256" key="4">
    <source>
        <dbReference type="ARBA" id="ARBA00022857"/>
    </source>
</evidence>
<comment type="catalytic activity">
    <reaction evidence="8">
        <text>2-C-methyl-D-erythritol 4-phosphate + NADP(+) = 1-deoxy-D-xylulose 5-phosphate + NADPH + H(+)</text>
        <dbReference type="Rhea" id="RHEA:13717"/>
        <dbReference type="ChEBI" id="CHEBI:15378"/>
        <dbReference type="ChEBI" id="CHEBI:57783"/>
        <dbReference type="ChEBI" id="CHEBI:57792"/>
        <dbReference type="ChEBI" id="CHEBI:58262"/>
        <dbReference type="ChEBI" id="CHEBI:58349"/>
        <dbReference type="EC" id="1.1.1.267"/>
    </reaction>
    <physiologicalReaction direction="right-to-left" evidence="8">
        <dbReference type="Rhea" id="RHEA:13719"/>
    </physiologicalReaction>
</comment>
<organism evidence="13">
    <name type="scientific">candidate division WOR-3 bacterium</name>
    <dbReference type="NCBI Taxonomy" id="2052148"/>
    <lineage>
        <taxon>Bacteria</taxon>
        <taxon>Bacteria division WOR-3</taxon>
    </lineage>
</organism>
<feature type="binding site" evidence="9">
    <location>
        <position position="218"/>
    </location>
    <ligand>
        <name>Mn(2+)</name>
        <dbReference type="ChEBI" id="CHEBI:29035"/>
    </ligand>
</feature>
<comment type="pathway">
    <text evidence="1 9">Isoprenoid biosynthesis; isopentenyl diphosphate biosynthesis via DXP pathway; isopentenyl diphosphate from 1-deoxy-D-xylulose 5-phosphate: step 1/6.</text>
</comment>
<dbReference type="Gene3D" id="1.10.1740.10">
    <property type="match status" value="1"/>
</dbReference>
<feature type="binding site" evidence="9">
    <location>
        <position position="218"/>
    </location>
    <ligand>
        <name>1-deoxy-D-xylulose 5-phosphate</name>
        <dbReference type="ChEBI" id="CHEBI:57792"/>
    </ligand>
</feature>
<evidence type="ECO:0000256" key="8">
    <source>
        <dbReference type="ARBA" id="ARBA00048543"/>
    </source>
</evidence>
<dbReference type="GO" id="GO:0051484">
    <property type="term" value="P:isopentenyl diphosphate biosynthetic process, methylerythritol 4-phosphate pathway involved in terpenoid biosynthetic process"/>
    <property type="evidence" value="ECO:0007669"/>
    <property type="project" value="TreeGrafter"/>
</dbReference>
<reference evidence="13" key="1">
    <citation type="journal article" date="2020" name="mSystems">
        <title>Genome- and Community-Level Interaction Insights into Carbon Utilization and Element Cycling Functions of Hydrothermarchaeota in Hydrothermal Sediment.</title>
        <authorList>
            <person name="Zhou Z."/>
            <person name="Liu Y."/>
            <person name="Xu W."/>
            <person name="Pan J."/>
            <person name="Luo Z.H."/>
            <person name="Li M."/>
        </authorList>
    </citation>
    <scope>NUCLEOTIDE SEQUENCE [LARGE SCALE GENOMIC DNA]</scope>
    <source>
        <strain evidence="13">SpSt-1182</strain>
    </source>
</reference>
<evidence type="ECO:0000259" key="10">
    <source>
        <dbReference type="Pfam" id="PF02670"/>
    </source>
</evidence>
<dbReference type="PIRSF" id="PIRSF006205">
    <property type="entry name" value="Dxp_reductismrs"/>
    <property type="match status" value="1"/>
</dbReference>
<feature type="binding site" evidence="9">
    <location>
        <position position="215"/>
    </location>
    <ligand>
        <name>1-deoxy-D-xylulose 5-phosphate</name>
        <dbReference type="ChEBI" id="CHEBI:57792"/>
    </ligand>
</feature>
<feature type="binding site" evidence="9">
    <location>
        <position position="125"/>
    </location>
    <ligand>
        <name>NADPH</name>
        <dbReference type="ChEBI" id="CHEBI:57783"/>
    </ligand>
</feature>
<feature type="binding site" evidence="9">
    <location>
        <position position="196"/>
    </location>
    <ligand>
        <name>1-deoxy-D-xylulose 5-phosphate</name>
        <dbReference type="ChEBI" id="CHEBI:57792"/>
    </ligand>
</feature>
<feature type="binding site" evidence="9">
    <location>
        <position position="149"/>
    </location>
    <ligand>
        <name>Mn(2+)</name>
        <dbReference type="ChEBI" id="CHEBI:29035"/>
    </ligand>
</feature>
<dbReference type="InterPro" id="IPR036169">
    <property type="entry name" value="DXPR_C_sf"/>
</dbReference>
<feature type="binding site" evidence="9">
    <location>
        <position position="12"/>
    </location>
    <ligand>
        <name>NADPH</name>
        <dbReference type="ChEBI" id="CHEBI:57783"/>
    </ligand>
</feature>